<dbReference type="Proteomes" id="UP000486602">
    <property type="component" value="Unassembled WGS sequence"/>
</dbReference>
<dbReference type="InterPro" id="IPR018669">
    <property type="entry name" value="Toxin_HigB"/>
</dbReference>
<sequence length="97" mass="11646">MRVLSKKTLREFWLKHEDCENQLLGWYKEVKLSKYQSSEEFLAAFPNGRAIGRSRYIFNIKGNKYRLVVKANFDLKTIWIRFIRTHSEYDAINALEI</sequence>
<keyword evidence="2" id="KW-1185">Reference proteome</keyword>
<dbReference type="Pfam" id="PF09907">
    <property type="entry name" value="HigB_toxin"/>
    <property type="match status" value="1"/>
</dbReference>
<dbReference type="GO" id="GO:0004519">
    <property type="term" value="F:endonuclease activity"/>
    <property type="evidence" value="ECO:0007669"/>
    <property type="project" value="InterPro"/>
</dbReference>
<gene>
    <name evidence="1" type="ORF">G3O08_02100</name>
</gene>
<dbReference type="AlphaFoldDB" id="A0A7K3WNL4"/>
<evidence type="ECO:0000313" key="1">
    <source>
        <dbReference type="EMBL" id="NEN22295.1"/>
    </source>
</evidence>
<name>A0A7K3WNL4_9FLAO</name>
<dbReference type="RefSeq" id="WP_163283007.1">
    <property type="nucleotide sequence ID" value="NZ_JAAGVY010000002.1"/>
</dbReference>
<dbReference type="GO" id="GO:0003723">
    <property type="term" value="F:RNA binding"/>
    <property type="evidence" value="ECO:0007669"/>
    <property type="project" value="InterPro"/>
</dbReference>
<dbReference type="EMBL" id="JAAGVY010000002">
    <property type="protein sequence ID" value="NEN22295.1"/>
    <property type="molecule type" value="Genomic_DNA"/>
</dbReference>
<accession>A0A7K3WNL4</accession>
<evidence type="ECO:0000313" key="2">
    <source>
        <dbReference type="Proteomes" id="UP000486602"/>
    </source>
</evidence>
<protein>
    <submittedName>
        <fullName evidence="1">Type II toxin-antitoxin system HigB family toxin</fullName>
    </submittedName>
</protein>
<proteinExistence type="predicted"/>
<comment type="caution">
    <text evidence="1">The sequence shown here is derived from an EMBL/GenBank/DDBJ whole genome shotgun (WGS) entry which is preliminary data.</text>
</comment>
<reference evidence="1 2" key="1">
    <citation type="submission" date="2020-02" db="EMBL/GenBank/DDBJ databases">
        <title>Out from the shadows clarifying the taxonomy of the family Cryomorphaceae and related taxa by utilizing the GTDB taxonomic framework.</title>
        <authorList>
            <person name="Bowman J.P."/>
        </authorList>
    </citation>
    <scope>NUCLEOTIDE SEQUENCE [LARGE SCALE GENOMIC DNA]</scope>
    <source>
        <strain evidence="1 2">QSSC 1-22</strain>
    </source>
</reference>
<organism evidence="1 2">
    <name type="scientific">Cryomorpha ignava</name>
    <dbReference type="NCBI Taxonomy" id="101383"/>
    <lineage>
        <taxon>Bacteria</taxon>
        <taxon>Pseudomonadati</taxon>
        <taxon>Bacteroidota</taxon>
        <taxon>Flavobacteriia</taxon>
        <taxon>Flavobacteriales</taxon>
        <taxon>Cryomorphaceae</taxon>
        <taxon>Cryomorpha</taxon>
    </lineage>
</organism>
<dbReference type="GO" id="GO:0110001">
    <property type="term" value="C:toxin-antitoxin complex"/>
    <property type="evidence" value="ECO:0007669"/>
    <property type="project" value="InterPro"/>
</dbReference>